<organism evidence="1 2">
    <name type="scientific">Eumeta variegata</name>
    <name type="common">Bagworm moth</name>
    <name type="synonym">Eumeta japonica</name>
    <dbReference type="NCBI Taxonomy" id="151549"/>
    <lineage>
        <taxon>Eukaryota</taxon>
        <taxon>Metazoa</taxon>
        <taxon>Ecdysozoa</taxon>
        <taxon>Arthropoda</taxon>
        <taxon>Hexapoda</taxon>
        <taxon>Insecta</taxon>
        <taxon>Pterygota</taxon>
        <taxon>Neoptera</taxon>
        <taxon>Endopterygota</taxon>
        <taxon>Lepidoptera</taxon>
        <taxon>Glossata</taxon>
        <taxon>Ditrysia</taxon>
        <taxon>Tineoidea</taxon>
        <taxon>Psychidae</taxon>
        <taxon>Oiketicinae</taxon>
        <taxon>Eumeta</taxon>
    </lineage>
</organism>
<protein>
    <submittedName>
        <fullName evidence="1">Uncharacterized protein</fullName>
    </submittedName>
</protein>
<evidence type="ECO:0000313" key="1">
    <source>
        <dbReference type="EMBL" id="GBP11690.1"/>
    </source>
</evidence>
<dbReference type="Proteomes" id="UP000299102">
    <property type="component" value="Unassembled WGS sequence"/>
</dbReference>
<name>A0A4C1TDP7_EUMVA</name>
<reference evidence="1 2" key="1">
    <citation type="journal article" date="2019" name="Commun. Biol.">
        <title>The bagworm genome reveals a unique fibroin gene that provides high tensile strength.</title>
        <authorList>
            <person name="Kono N."/>
            <person name="Nakamura H."/>
            <person name="Ohtoshi R."/>
            <person name="Tomita M."/>
            <person name="Numata K."/>
            <person name="Arakawa K."/>
        </authorList>
    </citation>
    <scope>NUCLEOTIDE SEQUENCE [LARGE SCALE GENOMIC DNA]</scope>
</reference>
<keyword evidence="2" id="KW-1185">Reference proteome</keyword>
<evidence type="ECO:0000313" key="2">
    <source>
        <dbReference type="Proteomes" id="UP000299102"/>
    </source>
</evidence>
<dbReference type="EMBL" id="BGZK01000047">
    <property type="protein sequence ID" value="GBP11690.1"/>
    <property type="molecule type" value="Genomic_DNA"/>
</dbReference>
<accession>A0A4C1TDP7</accession>
<sequence>MAINRHPDINPVLDSVPEEPTFLHRKHKLSILMPFHSFSDPVLALFLFPVPLSISISLPVQEFIVEEQTRGTAVVCMMQARVQS</sequence>
<gene>
    <name evidence="1" type="ORF">EVAR_77808_1</name>
</gene>
<comment type="caution">
    <text evidence="1">The sequence shown here is derived from an EMBL/GenBank/DDBJ whole genome shotgun (WGS) entry which is preliminary data.</text>
</comment>
<proteinExistence type="predicted"/>
<dbReference type="AlphaFoldDB" id="A0A4C1TDP7"/>